<dbReference type="EMBL" id="JALLPJ020000835">
    <property type="protein sequence ID" value="KAL3781660.1"/>
    <property type="molecule type" value="Genomic_DNA"/>
</dbReference>
<dbReference type="AlphaFoldDB" id="A0ABD3P0F1"/>
<accession>A0ABD3P0F1</accession>
<protein>
    <submittedName>
        <fullName evidence="2">Uncharacterized protein</fullName>
    </submittedName>
</protein>
<sequence>MFCPNPNCRHRSKRKLRPLVISIISDDEPSSRHERIKQMFSSHPSLAAHFEPPVFSPGVPSRDIRNRLRLLQYSRRAGLIPDVEWAGIIRALYEQTAGDADEELSHCMDQLDINPDVISSIEQNQHEIIDPFKHLAVTVEIDDSESNNGQSNSATKKKKWPQTKTTSLVPISPHRKGSAEDISVPYSVELWQKAKSLSRDRSVFGCTLAHLIAMKKLIGDDESNEENDFDFILEDNVRAFVDDDIDNTSPACGNNLLASCECASRIWDIIESSNKIGTDDSASNTLSTCHLRYFGWLGSLPNLTWLYNKHIPRKSHGEHDGMVLFPFPTNDDFELDSIPTDKESVKLQKKTGTKSVQDKDNTPHFTSPGGTAVFGTFAYTISKSAYHSLIDNLQNDVGALMWKSKKMRAYHAKPIDKILPRLIRSVYGETSVHLPQKVAFVRCPMLGSLLHPQWEEGFCQSTELQYQLSTGNNDYVWDYVWMTDEERQRVAHRKKSEV</sequence>
<name>A0ABD3P0F1_9STRA</name>
<evidence type="ECO:0000313" key="3">
    <source>
        <dbReference type="Proteomes" id="UP001530400"/>
    </source>
</evidence>
<evidence type="ECO:0000313" key="2">
    <source>
        <dbReference type="EMBL" id="KAL3781660.1"/>
    </source>
</evidence>
<keyword evidence="3" id="KW-1185">Reference proteome</keyword>
<evidence type="ECO:0000256" key="1">
    <source>
        <dbReference type="SAM" id="MobiDB-lite"/>
    </source>
</evidence>
<feature type="region of interest" description="Disordered" evidence="1">
    <location>
        <begin position="143"/>
        <end position="176"/>
    </location>
</feature>
<proteinExistence type="predicted"/>
<organism evidence="2 3">
    <name type="scientific">Cyclotella atomus</name>
    <dbReference type="NCBI Taxonomy" id="382360"/>
    <lineage>
        <taxon>Eukaryota</taxon>
        <taxon>Sar</taxon>
        <taxon>Stramenopiles</taxon>
        <taxon>Ochrophyta</taxon>
        <taxon>Bacillariophyta</taxon>
        <taxon>Coscinodiscophyceae</taxon>
        <taxon>Thalassiosirophycidae</taxon>
        <taxon>Stephanodiscales</taxon>
        <taxon>Stephanodiscaceae</taxon>
        <taxon>Cyclotella</taxon>
    </lineage>
</organism>
<reference evidence="2 3" key="1">
    <citation type="submission" date="2024-10" db="EMBL/GenBank/DDBJ databases">
        <title>Updated reference genomes for cyclostephanoid diatoms.</title>
        <authorList>
            <person name="Roberts W.R."/>
            <person name="Alverson A.J."/>
        </authorList>
    </citation>
    <scope>NUCLEOTIDE SEQUENCE [LARGE SCALE GENOMIC DNA]</scope>
    <source>
        <strain evidence="2 3">AJA010-31</strain>
    </source>
</reference>
<comment type="caution">
    <text evidence="2">The sequence shown here is derived from an EMBL/GenBank/DDBJ whole genome shotgun (WGS) entry which is preliminary data.</text>
</comment>
<dbReference type="Proteomes" id="UP001530400">
    <property type="component" value="Unassembled WGS sequence"/>
</dbReference>
<gene>
    <name evidence="2" type="ORF">ACHAWO_001600</name>
</gene>